<feature type="compositionally biased region" description="Polar residues" evidence="1">
    <location>
        <begin position="424"/>
        <end position="439"/>
    </location>
</feature>
<dbReference type="RefSeq" id="XP_066083514.1">
    <property type="nucleotide sequence ID" value="XM_066227417.1"/>
</dbReference>
<dbReference type="GeneID" id="91102430"/>
<feature type="compositionally biased region" description="Polar residues" evidence="1">
    <location>
        <begin position="220"/>
        <end position="234"/>
    </location>
</feature>
<feature type="compositionally biased region" description="Low complexity" evidence="1">
    <location>
        <begin position="97"/>
        <end position="118"/>
    </location>
</feature>
<feature type="compositionally biased region" description="Low complexity" evidence="1">
    <location>
        <begin position="1"/>
        <end position="24"/>
    </location>
</feature>
<organism evidence="3 4">
    <name type="scientific">Kwoniella europaea PYCC6329</name>
    <dbReference type="NCBI Taxonomy" id="1423913"/>
    <lineage>
        <taxon>Eukaryota</taxon>
        <taxon>Fungi</taxon>
        <taxon>Dikarya</taxon>
        <taxon>Basidiomycota</taxon>
        <taxon>Agaricomycotina</taxon>
        <taxon>Tremellomycetes</taxon>
        <taxon>Tremellales</taxon>
        <taxon>Cryptococcaceae</taxon>
        <taxon>Kwoniella</taxon>
    </lineage>
</organism>
<feature type="compositionally biased region" description="Polar residues" evidence="1">
    <location>
        <begin position="119"/>
        <end position="130"/>
    </location>
</feature>
<dbReference type="AlphaFoldDB" id="A0AAX4KGJ6"/>
<accession>A0AAX4KGJ6</accession>
<evidence type="ECO:0000313" key="4">
    <source>
        <dbReference type="Proteomes" id="UP001358614"/>
    </source>
</evidence>
<gene>
    <name evidence="3" type="ORF">V865_003627</name>
</gene>
<name>A0AAX4KGJ6_9TREE</name>
<feature type="region of interest" description="Disordered" evidence="1">
    <location>
        <begin position="421"/>
        <end position="475"/>
    </location>
</feature>
<reference evidence="3 4" key="1">
    <citation type="submission" date="2024-01" db="EMBL/GenBank/DDBJ databases">
        <title>Comparative genomics of Cryptococcus and Kwoniella reveals pathogenesis evolution and contrasting modes of karyotype evolution via chromosome fusion or intercentromeric recombination.</title>
        <authorList>
            <person name="Coelho M.A."/>
            <person name="David-Palma M."/>
            <person name="Shea T."/>
            <person name="Bowers K."/>
            <person name="McGinley-Smith S."/>
            <person name="Mohammad A.W."/>
            <person name="Gnirke A."/>
            <person name="Yurkov A.M."/>
            <person name="Nowrousian M."/>
            <person name="Sun S."/>
            <person name="Cuomo C.A."/>
            <person name="Heitman J."/>
        </authorList>
    </citation>
    <scope>NUCLEOTIDE SEQUENCE [LARGE SCALE GENOMIC DNA]</scope>
    <source>
        <strain evidence="3 4">PYCC6329</strain>
    </source>
</reference>
<feature type="compositionally biased region" description="Low complexity" evidence="1">
    <location>
        <begin position="321"/>
        <end position="342"/>
    </location>
</feature>
<feature type="region of interest" description="Disordered" evidence="1">
    <location>
        <begin position="315"/>
        <end position="342"/>
    </location>
</feature>
<evidence type="ECO:0000256" key="2">
    <source>
        <dbReference type="SAM" id="Phobius"/>
    </source>
</evidence>
<sequence length="475" mass="50473">MPYSSTSSPAPTTTSSPSPTTSASDGLVQWVSYTGESTTTIDYTDSNGNFYVASSSYSSTSPLVGSSKSTLSLSSSTVQSGSGTYGQYGPSPTPIDGASSSSGLASASISSMSGSGNSTEQNSGTSSDTQLQGKGMPLYVIIIISVIVTLVMVGCCSGCWIYRRRRMRRNAKRSKSRISEDENEGDEYKHEGYSPSTTTGSYPPPLSQRDLANVLITSSGRSQSPLTPIPNSATPFIPHSGRRGTRTDSLYTDNSEFDMLAQDGSSYARTLSTYSEGINSEYSERDLGGGGGTGTYNSATPLQMNGRSLIRPRLEVDTKSPDGPSSSTSPSNTYTNTNTNNTFSPSYWNTLTSSSSSNSDTHTHTHTRIPLSTIATGTLISPFSDSEPNSYATQPPISPISMTSTTRSWRTEDEVLLMARPSPSVRSPGNSSNGLQRGTTIVRHTDGGAALVNPFVRGDEERSPPSYRDLYPQDR</sequence>
<feature type="region of interest" description="Disordered" evidence="1">
    <location>
        <begin position="1"/>
        <end position="25"/>
    </location>
</feature>
<keyword evidence="4" id="KW-1185">Reference proteome</keyword>
<keyword evidence="2" id="KW-0812">Transmembrane</keyword>
<evidence type="ECO:0000313" key="3">
    <source>
        <dbReference type="EMBL" id="WWD05547.1"/>
    </source>
</evidence>
<dbReference type="KEGG" id="ker:91102430"/>
<keyword evidence="2" id="KW-0472">Membrane</keyword>
<dbReference type="Proteomes" id="UP001358614">
    <property type="component" value="Chromosome 1"/>
</dbReference>
<feature type="region of interest" description="Disordered" evidence="1">
    <location>
        <begin position="220"/>
        <end position="250"/>
    </location>
</feature>
<feature type="region of interest" description="Disordered" evidence="1">
    <location>
        <begin position="281"/>
        <end position="303"/>
    </location>
</feature>
<feature type="region of interest" description="Disordered" evidence="1">
    <location>
        <begin position="385"/>
        <end position="406"/>
    </location>
</feature>
<protein>
    <submittedName>
        <fullName evidence="3">Uncharacterized protein</fullName>
    </submittedName>
</protein>
<feature type="transmembrane region" description="Helical" evidence="2">
    <location>
        <begin position="136"/>
        <end position="162"/>
    </location>
</feature>
<feature type="region of interest" description="Disordered" evidence="1">
    <location>
        <begin position="81"/>
        <end position="130"/>
    </location>
</feature>
<keyword evidence="2" id="KW-1133">Transmembrane helix</keyword>
<dbReference type="EMBL" id="CP144089">
    <property type="protein sequence ID" value="WWD05547.1"/>
    <property type="molecule type" value="Genomic_DNA"/>
</dbReference>
<proteinExistence type="predicted"/>
<evidence type="ECO:0000256" key="1">
    <source>
        <dbReference type="SAM" id="MobiDB-lite"/>
    </source>
</evidence>
<feature type="region of interest" description="Disordered" evidence="1">
    <location>
        <begin position="170"/>
        <end position="204"/>
    </location>
</feature>